<dbReference type="SUPFAM" id="SSF75620">
    <property type="entry name" value="Release factor"/>
    <property type="match status" value="1"/>
</dbReference>
<dbReference type="SMART" id="SM00937">
    <property type="entry name" value="PCRF"/>
    <property type="match status" value="1"/>
</dbReference>
<protein>
    <recommendedName>
        <fullName evidence="3">Peptide chain release factor domain-containing protein</fullName>
    </recommendedName>
</protein>
<dbReference type="PANTHER" id="PTHR43804">
    <property type="entry name" value="LD18447P"/>
    <property type="match status" value="1"/>
</dbReference>
<comment type="caution">
    <text evidence="4">The sequence shown here is derived from an EMBL/GenBank/DDBJ whole genome shotgun (WGS) entry which is preliminary data.</text>
</comment>
<accession>A0A9Q0DI83</accession>
<feature type="compositionally biased region" description="Basic and acidic residues" evidence="2">
    <location>
        <begin position="203"/>
        <end position="226"/>
    </location>
</feature>
<evidence type="ECO:0000313" key="5">
    <source>
        <dbReference type="Proteomes" id="UP001148018"/>
    </source>
</evidence>
<feature type="region of interest" description="Disordered" evidence="2">
    <location>
        <begin position="200"/>
        <end position="229"/>
    </location>
</feature>
<dbReference type="OrthoDB" id="2019491at2759"/>
<dbReference type="GO" id="GO:0070126">
    <property type="term" value="P:mitochondrial translational termination"/>
    <property type="evidence" value="ECO:0007669"/>
    <property type="project" value="TreeGrafter"/>
</dbReference>
<keyword evidence="5" id="KW-1185">Reference proteome</keyword>
<dbReference type="InterPro" id="IPR005139">
    <property type="entry name" value="PCRF"/>
</dbReference>
<dbReference type="GO" id="GO:0005739">
    <property type="term" value="C:mitochondrion"/>
    <property type="evidence" value="ECO:0007669"/>
    <property type="project" value="TreeGrafter"/>
</dbReference>
<dbReference type="EMBL" id="JANIIK010000115">
    <property type="protein sequence ID" value="KAJ3588816.1"/>
    <property type="molecule type" value="Genomic_DNA"/>
</dbReference>
<reference evidence="4" key="1">
    <citation type="submission" date="2022-07" db="EMBL/GenBank/DDBJ databases">
        <title>Chromosome-level genome of Muraenolepis orangiensis.</title>
        <authorList>
            <person name="Kim J."/>
        </authorList>
    </citation>
    <scope>NUCLEOTIDE SEQUENCE</scope>
    <source>
        <strain evidence="4">KU_S4_2022</strain>
        <tissue evidence="4">Muscle</tissue>
    </source>
</reference>
<proteinExistence type="predicted"/>
<dbReference type="PANTHER" id="PTHR43804:SF1">
    <property type="entry name" value="PEPTIDE CHAIN RELEASE FACTOR 1, MITOCHONDRIAL"/>
    <property type="match status" value="1"/>
</dbReference>
<evidence type="ECO:0000256" key="1">
    <source>
        <dbReference type="SAM" id="Coils"/>
    </source>
</evidence>
<dbReference type="Proteomes" id="UP001148018">
    <property type="component" value="Unassembled WGS sequence"/>
</dbReference>
<evidence type="ECO:0000256" key="2">
    <source>
        <dbReference type="SAM" id="MobiDB-lite"/>
    </source>
</evidence>
<dbReference type="Gene3D" id="3.30.70.1660">
    <property type="match status" value="1"/>
</dbReference>
<dbReference type="InterPro" id="IPR050057">
    <property type="entry name" value="Prokaryotic/Mito_RF"/>
</dbReference>
<dbReference type="InterPro" id="IPR045853">
    <property type="entry name" value="Pep_chain_release_fac_I_sf"/>
</dbReference>
<dbReference type="Pfam" id="PF03462">
    <property type="entry name" value="PCRF"/>
    <property type="match status" value="1"/>
</dbReference>
<dbReference type="AlphaFoldDB" id="A0A9Q0DI83"/>
<dbReference type="Gene3D" id="6.10.140.1950">
    <property type="match status" value="1"/>
</dbReference>
<feature type="domain" description="Peptide chain release factor" evidence="3">
    <location>
        <begin position="105"/>
        <end position="201"/>
    </location>
</feature>
<gene>
    <name evidence="4" type="ORF">NHX12_009670</name>
</gene>
<name>A0A9Q0DI83_9TELE</name>
<organism evidence="4 5">
    <name type="scientific">Muraenolepis orangiensis</name>
    <name type="common">Patagonian moray cod</name>
    <dbReference type="NCBI Taxonomy" id="630683"/>
    <lineage>
        <taxon>Eukaryota</taxon>
        <taxon>Metazoa</taxon>
        <taxon>Chordata</taxon>
        <taxon>Craniata</taxon>
        <taxon>Vertebrata</taxon>
        <taxon>Euteleostomi</taxon>
        <taxon>Actinopterygii</taxon>
        <taxon>Neopterygii</taxon>
        <taxon>Teleostei</taxon>
        <taxon>Neoteleostei</taxon>
        <taxon>Acanthomorphata</taxon>
        <taxon>Zeiogadaria</taxon>
        <taxon>Gadariae</taxon>
        <taxon>Gadiformes</taxon>
        <taxon>Muraenolepidoidei</taxon>
        <taxon>Muraenolepididae</taxon>
        <taxon>Muraenolepis</taxon>
    </lineage>
</organism>
<feature type="non-terminal residue" evidence="4">
    <location>
        <position position="251"/>
    </location>
</feature>
<keyword evidence="1" id="KW-0175">Coiled coil</keyword>
<evidence type="ECO:0000313" key="4">
    <source>
        <dbReference type="EMBL" id="KAJ3588816.1"/>
    </source>
</evidence>
<evidence type="ECO:0000259" key="3">
    <source>
        <dbReference type="SMART" id="SM00937"/>
    </source>
</evidence>
<feature type="coiled-coil region" evidence="1">
    <location>
        <begin position="19"/>
        <end position="46"/>
    </location>
</feature>
<sequence length="251" mass="28778">MRRHFHLHTDYLGDLYNQNESVQRYVGRLMEEYQELSEKLQQQQQGPSWGLLLSDAERREGLLLSDAERRELHRRHVDLMPLAQAFEEIRGALADLQEVSSLVHDGPKDEDQQMTQLLKDEEEQISNRIEVLKRDLIKVLLPSDPLDSSNVVLEVSAGRTTGGDICQQFTREMFHMYQGFASYKNWTFYLLNYTNAEMGSTPRSDKPLHQPCQRERGTFPKRKDSGPKGGKAARLLLVIGCRAAGSTFWGG</sequence>